<comment type="caution">
    <text evidence="1">The sequence shown here is derived from an EMBL/GenBank/DDBJ whole genome shotgun (WGS) entry which is preliminary data.</text>
</comment>
<evidence type="ECO:0000313" key="1">
    <source>
        <dbReference type="EMBL" id="KAH7922055.1"/>
    </source>
</evidence>
<gene>
    <name evidence="1" type="ORF">BV22DRAFT_1037917</name>
</gene>
<keyword evidence="2" id="KW-1185">Reference proteome</keyword>
<reference evidence="1" key="1">
    <citation type="journal article" date="2021" name="New Phytol.">
        <title>Evolutionary innovations through gain and loss of genes in the ectomycorrhizal Boletales.</title>
        <authorList>
            <person name="Wu G."/>
            <person name="Miyauchi S."/>
            <person name="Morin E."/>
            <person name="Kuo A."/>
            <person name="Drula E."/>
            <person name="Varga T."/>
            <person name="Kohler A."/>
            <person name="Feng B."/>
            <person name="Cao Y."/>
            <person name="Lipzen A."/>
            <person name="Daum C."/>
            <person name="Hundley H."/>
            <person name="Pangilinan J."/>
            <person name="Johnson J."/>
            <person name="Barry K."/>
            <person name="LaButti K."/>
            <person name="Ng V."/>
            <person name="Ahrendt S."/>
            <person name="Min B."/>
            <person name="Choi I.G."/>
            <person name="Park H."/>
            <person name="Plett J.M."/>
            <person name="Magnuson J."/>
            <person name="Spatafora J.W."/>
            <person name="Nagy L.G."/>
            <person name="Henrissat B."/>
            <person name="Grigoriev I.V."/>
            <person name="Yang Z.L."/>
            <person name="Xu J."/>
            <person name="Martin F.M."/>
        </authorList>
    </citation>
    <scope>NUCLEOTIDE SEQUENCE</scope>
    <source>
        <strain evidence="1">KUC20120723A-06</strain>
    </source>
</reference>
<organism evidence="1 2">
    <name type="scientific">Leucogyrophana mollusca</name>
    <dbReference type="NCBI Taxonomy" id="85980"/>
    <lineage>
        <taxon>Eukaryota</taxon>
        <taxon>Fungi</taxon>
        <taxon>Dikarya</taxon>
        <taxon>Basidiomycota</taxon>
        <taxon>Agaricomycotina</taxon>
        <taxon>Agaricomycetes</taxon>
        <taxon>Agaricomycetidae</taxon>
        <taxon>Boletales</taxon>
        <taxon>Boletales incertae sedis</taxon>
        <taxon>Leucogyrophana</taxon>
    </lineage>
</organism>
<dbReference type="EMBL" id="MU266500">
    <property type="protein sequence ID" value="KAH7922055.1"/>
    <property type="molecule type" value="Genomic_DNA"/>
</dbReference>
<evidence type="ECO:0000313" key="2">
    <source>
        <dbReference type="Proteomes" id="UP000790709"/>
    </source>
</evidence>
<accession>A0ACB8B9S1</accession>
<protein>
    <submittedName>
        <fullName evidence="1">Uncharacterized protein</fullName>
    </submittedName>
</protein>
<name>A0ACB8B9S1_9AGAM</name>
<sequence length="343" mass="37461">MGSSPSKPPRSGDSSDFDRDQYLKFKSNDNGLGDALAMPSDTPQRRHSQNLGELSNSLAAPSSRPHRRTRSAVHRRPDAPPPYPSITSIPPSVPPVGEEGGGLSLDHPQMPIRQDSKENALETLRKYDTVILMDDSRSMEGPLWAEARNALSVLAEIAVTYDSDGIDLYFLNDVRYGKGLKDAAAVNRLFKDVQPSGATPIGQGLESLILPYLEKLEKARKRHGRGDALALQRVKPVNYIVITDGAPTDEPEEVIVAAAKRLDAHHYPLTQLGIQFVQIGRSRKAAAYLQELDDALGTTRGIRDIVDTTPYSGEQLTAETLIKILLGGINRRVDRRGAAAVMD</sequence>
<dbReference type="Proteomes" id="UP000790709">
    <property type="component" value="Unassembled WGS sequence"/>
</dbReference>
<proteinExistence type="predicted"/>